<reference evidence="2" key="1">
    <citation type="submission" date="2022-11" db="UniProtKB">
        <authorList>
            <consortium name="WormBaseParasite"/>
        </authorList>
    </citation>
    <scope>IDENTIFICATION</scope>
</reference>
<proteinExistence type="predicted"/>
<dbReference type="InterPro" id="IPR036322">
    <property type="entry name" value="WD40_repeat_dom_sf"/>
</dbReference>
<evidence type="ECO:0000313" key="1">
    <source>
        <dbReference type="Proteomes" id="UP000887561"/>
    </source>
</evidence>
<dbReference type="InterPro" id="IPR015943">
    <property type="entry name" value="WD40/YVTN_repeat-like_dom_sf"/>
</dbReference>
<dbReference type="Proteomes" id="UP000887561">
    <property type="component" value="Unplaced"/>
</dbReference>
<dbReference type="Gene3D" id="2.130.10.10">
    <property type="entry name" value="YVTN repeat-like/Quinoprotein amine dehydrogenase"/>
    <property type="match status" value="1"/>
</dbReference>
<keyword evidence="1" id="KW-1185">Reference proteome</keyword>
<sequence>VKYLPMDLMKKARECEANFEMNQCIEKLWGGFACCVKRYFAKNFFIDVKSRCAIIVLSKILMECSRGLLDEYLLIMAEDKYITDLDEISFCIEKVEEFIQIVEKIDPNEVEQKLGNYKMEKHDGAIFSYDFKFKYTASKLKEEDYKELETLKYERVYLRAIPKASQYEKSFMHRDTITHVLATEEYFIVTASQDGHLKFWKKKHNEGIEFVKHFRCSDLVNALAVSDARSGNIIIVDSNGNNEPIYLLDKLHQRPVILMQTKEDEPNTELLLSARVRPQLLSVGDSEPRADDF</sequence>
<dbReference type="WBParaSite" id="scaffold3597_cov188.g6843">
    <property type="protein sequence ID" value="scaffold3597_cov188.g6843"/>
    <property type="gene ID" value="scaffold3597_cov188.g6843"/>
</dbReference>
<organism evidence="1 2">
    <name type="scientific">Meloidogyne javanica</name>
    <name type="common">Root-knot nematode worm</name>
    <dbReference type="NCBI Taxonomy" id="6303"/>
    <lineage>
        <taxon>Eukaryota</taxon>
        <taxon>Metazoa</taxon>
        <taxon>Ecdysozoa</taxon>
        <taxon>Nematoda</taxon>
        <taxon>Chromadorea</taxon>
        <taxon>Rhabditida</taxon>
        <taxon>Tylenchina</taxon>
        <taxon>Tylenchomorpha</taxon>
        <taxon>Tylenchoidea</taxon>
        <taxon>Meloidogynidae</taxon>
        <taxon>Meloidogyninae</taxon>
        <taxon>Meloidogyne</taxon>
        <taxon>Meloidogyne incognita group</taxon>
    </lineage>
</organism>
<name>A0A915MGZ2_MELJA</name>
<dbReference type="SUPFAM" id="SSF50978">
    <property type="entry name" value="WD40 repeat-like"/>
    <property type="match status" value="1"/>
</dbReference>
<evidence type="ECO:0000313" key="2">
    <source>
        <dbReference type="WBParaSite" id="scaffold3597_cov188.g6843"/>
    </source>
</evidence>
<protein>
    <submittedName>
        <fullName evidence="2">Uncharacterized protein</fullName>
    </submittedName>
</protein>
<accession>A0A915MGZ2</accession>
<dbReference type="AlphaFoldDB" id="A0A915MGZ2"/>